<dbReference type="EMBL" id="JH598048">
    <property type="status" value="NOT_ANNOTATED_CDS"/>
    <property type="molecule type" value="Genomic_DNA"/>
</dbReference>
<proteinExistence type="predicted"/>
<reference evidence="1" key="2">
    <citation type="submission" date="2015-06" db="UniProtKB">
        <authorList>
            <consortium name="EnsemblProtists"/>
        </authorList>
    </citation>
    <scope>IDENTIFICATION</scope>
    <source>
        <strain evidence="1">Emoy2</strain>
    </source>
</reference>
<dbReference type="InParanoid" id="M4B9T4"/>
<sequence>MHWSVSYLIKQDSCSTSRSSSRRNTKYNVDNTFLCEQHAPKHHSWYVTCLKLADWIKRQLTAERRVQKDMPHMATSGMIQYKYSVYRIIYEGKKVQLSSRSALIAPTHWLKKIKRGSALPTHDHPFVIQI</sequence>
<keyword evidence="2" id="KW-1185">Reference proteome</keyword>
<evidence type="ECO:0000313" key="1">
    <source>
        <dbReference type="EnsemblProtists" id="HpaP803044"/>
    </source>
</evidence>
<dbReference type="EnsemblProtists" id="HpaT803044">
    <property type="protein sequence ID" value="HpaP803044"/>
    <property type="gene ID" value="HpaG803044"/>
</dbReference>
<dbReference type="VEuPathDB" id="FungiDB:HpaG803044"/>
<dbReference type="Proteomes" id="UP000011713">
    <property type="component" value="Unassembled WGS sequence"/>
</dbReference>
<dbReference type="AlphaFoldDB" id="M4B9T4"/>
<accession>M4B9T4</accession>
<organism evidence="1 2">
    <name type="scientific">Hyaloperonospora arabidopsidis (strain Emoy2)</name>
    <name type="common">Downy mildew agent</name>
    <name type="synonym">Peronospora arabidopsidis</name>
    <dbReference type="NCBI Taxonomy" id="559515"/>
    <lineage>
        <taxon>Eukaryota</taxon>
        <taxon>Sar</taxon>
        <taxon>Stramenopiles</taxon>
        <taxon>Oomycota</taxon>
        <taxon>Peronosporomycetes</taxon>
        <taxon>Peronosporales</taxon>
        <taxon>Peronosporaceae</taxon>
        <taxon>Hyaloperonospora</taxon>
    </lineage>
</organism>
<dbReference type="HOGENOM" id="CLU_1942123_0_0_1"/>
<name>M4B9T4_HYAAE</name>
<protein>
    <submittedName>
        <fullName evidence="1">Uncharacterized protein</fullName>
    </submittedName>
</protein>
<evidence type="ECO:0000313" key="2">
    <source>
        <dbReference type="Proteomes" id="UP000011713"/>
    </source>
</evidence>
<reference evidence="2" key="1">
    <citation type="journal article" date="2010" name="Science">
        <title>Signatures of adaptation to obligate biotrophy in the Hyaloperonospora arabidopsidis genome.</title>
        <authorList>
            <person name="Baxter L."/>
            <person name="Tripathy S."/>
            <person name="Ishaque N."/>
            <person name="Boot N."/>
            <person name="Cabral A."/>
            <person name="Kemen E."/>
            <person name="Thines M."/>
            <person name="Ah-Fong A."/>
            <person name="Anderson R."/>
            <person name="Badejoko W."/>
            <person name="Bittner-Eddy P."/>
            <person name="Boore J.L."/>
            <person name="Chibucos M.C."/>
            <person name="Coates M."/>
            <person name="Dehal P."/>
            <person name="Delehaunty K."/>
            <person name="Dong S."/>
            <person name="Downton P."/>
            <person name="Dumas B."/>
            <person name="Fabro G."/>
            <person name="Fronick C."/>
            <person name="Fuerstenberg S.I."/>
            <person name="Fulton L."/>
            <person name="Gaulin E."/>
            <person name="Govers F."/>
            <person name="Hughes L."/>
            <person name="Humphray S."/>
            <person name="Jiang R.H."/>
            <person name="Judelson H."/>
            <person name="Kamoun S."/>
            <person name="Kyung K."/>
            <person name="Meijer H."/>
            <person name="Minx P."/>
            <person name="Morris P."/>
            <person name="Nelson J."/>
            <person name="Phuntumart V."/>
            <person name="Qutob D."/>
            <person name="Rehmany A."/>
            <person name="Rougon-Cardoso A."/>
            <person name="Ryden P."/>
            <person name="Torto-Alalibo T."/>
            <person name="Studholme D."/>
            <person name="Wang Y."/>
            <person name="Win J."/>
            <person name="Wood J."/>
            <person name="Clifton S.W."/>
            <person name="Rogers J."/>
            <person name="Van den Ackerveken G."/>
            <person name="Jones J.D."/>
            <person name="McDowell J.M."/>
            <person name="Beynon J."/>
            <person name="Tyler B.M."/>
        </authorList>
    </citation>
    <scope>NUCLEOTIDE SEQUENCE [LARGE SCALE GENOMIC DNA]</scope>
    <source>
        <strain evidence="2">Emoy2</strain>
    </source>
</reference>